<dbReference type="Pfam" id="PF00126">
    <property type="entry name" value="HTH_1"/>
    <property type="match status" value="1"/>
</dbReference>
<dbReference type="GO" id="GO:0003700">
    <property type="term" value="F:DNA-binding transcription factor activity"/>
    <property type="evidence" value="ECO:0007669"/>
    <property type="project" value="InterPro"/>
</dbReference>
<evidence type="ECO:0000256" key="2">
    <source>
        <dbReference type="ARBA" id="ARBA00023015"/>
    </source>
</evidence>
<feature type="domain" description="HTH lysR-type" evidence="5">
    <location>
        <begin position="16"/>
        <end position="73"/>
    </location>
</feature>
<evidence type="ECO:0000259" key="5">
    <source>
        <dbReference type="PROSITE" id="PS50931"/>
    </source>
</evidence>
<dbReference type="AlphaFoldDB" id="A0A1G8YSM0"/>
<keyword evidence="7" id="KW-1185">Reference proteome</keyword>
<dbReference type="Gene3D" id="1.10.10.10">
    <property type="entry name" value="Winged helix-like DNA-binding domain superfamily/Winged helix DNA-binding domain"/>
    <property type="match status" value="1"/>
</dbReference>
<dbReference type="InterPro" id="IPR058163">
    <property type="entry name" value="LysR-type_TF_proteobact-type"/>
</dbReference>
<evidence type="ECO:0000256" key="4">
    <source>
        <dbReference type="ARBA" id="ARBA00023163"/>
    </source>
</evidence>
<keyword evidence="3 6" id="KW-0238">DNA-binding</keyword>
<dbReference type="SUPFAM" id="SSF53850">
    <property type="entry name" value="Periplasmic binding protein-like II"/>
    <property type="match status" value="1"/>
</dbReference>
<accession>A0A1G8YSM0</accession>
<evidence type="ECO:0000313" key="7">
    <source>
        <dbReference type="Proteomes" id="UP000182130"/>
    </source>
</evidence>
<sequence>MANSAPGVCRIADMNPNPDDLLVLLAVSRSGKFTTAAQDLGLNHTTVSRRIAALEKALGGRTLARAAGGWELTELGAEAVAVAERIEAAVGTLDAEDRAPDPIAGVVRMTATDGFSAYIAAPAIARLRKQHAGLSVEIITVTRRALQQRSGLDLEVVVGEPQVHRAESVRLGQYMLGMYASREYLAANGSPRSVEELITHPLVYFVDSMLQVDDLDAPRRLVPTMRDGVTSTNVFVHVEATRAGAGIGFLPCFMADRHDDLVRLLPADFAELLPYWMVLRPDSMRRPAVAAVVRALQEETAARRDVLLGGV</sequence>
<dbReference type="SUPFAM" id="SSF46785">
    <property type="entry name" value="Winged helix' DNA-binding domain"/>
    <property type="match status" value="1"/>
</dbReference>
<name>A0A1G8YSM0_9MICC</name>
<evidence type="ECO:0000313" key="6">
    <source>
        <dbReference type="EMBL" id="SDK05020.1"/>
    </source>
</evidence>
<dbReference type="STRING" id="1045773.SAMN05216555_1287"/>
<dbReference type="EMBL" id="FNEI01000028">
    <property type="protein sequence ID" value="SDK05020.1"/>
    <property type="molecule type" value="Genomic_DNA"/>
</dbReference>
<dbReference type="PROSITE" id="PS50931">
    <property type="entry name" value="HTH_LYSR"/>
    <property type="match status" value="1"/>
</dbReference>
<dbReference type="PANTHER" id="PTHR30537">
    <property type="entry name" value="HTH-TYPE TRANSCRIPTIONAL REGULATOR"/>
    <property type="match status" value="1"/>
</dbReference>
<dbReference type="GO" id="GO:0043565">
    <property type="term" value="F:sequence-specific DNA binding"/>
    <property type="evidence" value="ECO:0007669"/>
    <property type="project" value="TreeGrafter"/>
</dbReference>
<dbReference type="Gene3D" id="3.40.190.290">
    <property type="match status" value="1"/>
</dbReference>
<organism evidence="6 7">
    <name type="scientific">Arthrobacter cupressi</name>
    <dbReference type="NCBI Taxonomy" id="1045773"/>
    <lineage>
        <taxon>Bacteria</taxon>
        <taxon>Bacillati</taxon>
        <taxon>Actinomycetota</taxon>
        <taxon>Actinomycetes</taxon>
        <taxon>Micrococcales</taxon>
        <taxon>Micrococcaceae</taxon>
        <taxon>Arthrobacter</taxon>
    </lineage>
</organism>
<dbReference type="Pfam" id="PF03466">
    <property type="entry name" value="LysR_substrate"/>
    <property type="match status" value="1"/>
</dbReference>
<keyword evidence="4" id="KW-0804">Transcription</keyword>
<evidence type="ECO:0000256" key="1">
    <source>
        <dbReference type="ARBA" id="ARBA00009437"/>
    </source>
</evidence>
<dbReference type="Proteomes" id="UP000182130">
    <property type="component" value="Unassembled WGS sequence"/>
</dbReference>
<dbReference type="GO" id="GO:0006351">
    <property type="term" value="P:DNA-templated transcription"/>
    <property type="evidence" value="ECO:0007669"/>
    <property type="project" value="TreeGrafter"/>
</dbReference>
<evidence type="ECO:0000256" key="3">
    <source>
        <dbReference type="ARBA" id="ARBA00023125"/>
    </source>
</evidence>
<comment type="similarity">
    <text evidence="1">Belongs to the LysR transcriptional regulatory family.</text>
</comment>
<reference evidence="7" key="1">
    <citation type="submission" date="2016-10" db="EMBL/GenBank/DDBJ databases">
        <authorList>
            <person name="Varghese N."/>
            <person name="Submissions S."/>
        </authorList>
    </citation>
    <scope>NUCLEOTIDE SEQUENCE [LARGE SCALE GENOMIC DNA]</scope>
    <source>
        <strain evidence="7">CGMCC 1.10783</strain>
    </source>
</reference>
<proteinExistence type="inferred from homology"/>
<gene>
    <name evidence="6" type="ORF">SAMN05216555_1287</name>
</gene>
<dbReference type="PANTHER" id="PTHR30537:SF3">
    <property type="entry name" value="TRANSCRIPTIONAL REGULATORY PROTEIN"/>
    <property type="match status" value="1"/>
</dbReference>
<protein>
    <submittedName>
        <fullName evidence="6">DNA-binding transcriptional regulator, LysR family</fullName>
    </submittedName>
</protein>
<dbReference type="InterPro" id="IPR000847">
    <property type="entry name" value="LysR_HTH_N"/>
</dbReference>
<dbReference type="InterPro" id="IPR036388">
    <property type="entry name" value="WH-like_DNA-bd_sf"/>
</dbReference>
<keyword evidence="2" id="KW-0805">Transcription regulation</keyword>
<dbReference type="InterPro" id="IPR005119">
    <property type="entry name" value="LysR_subst-bd"/>
</dbReference>
<dbReference type="InterPro" id="IPR036390">
    <property type="entry name" value="WH_DNA-bd_sf"/>
</dbReference>